<keyword evidence="4" id="KW-0479">Metal-binding</keyword>
<reference evidence="13" key="1">
    <citation type="journal article" date="2015" name="BMC Genomics">
        <title>Comparative genomics of Fructobacillus spp. and Leuconostoc spp. reveals niche-specific evolution of Fructobacillus spp.</title>
        <authorList>
            <person name="Endo A."/>
            <person name="Tanizawa Y."/>
            <person name="Tanaka N."/>
            <person name="Maeno S."/>
            <person name="Kumar H."/>
            <person name="Shiwa Y."/>
            <person name="Okada S."/>
            <person name="Yoshikawa H."/>
            <person name="Dicks L."/>
            <person name="Nakagawa J."/>
            <person name="Arita M."/>
        </authorList>
    </citation>
    <scope>NUCLEOTIDE SEQUENCE [LARGE SCALE GENOMIC DNA]</scope>
    <source>
        <strain evidence="13">F214-1</strain>
    </source>
</reference>
<dbReference type="NCBIfam" id="TIGR01494">
    <property type="entry name" value="ATPase_P-type"/>
    <property type="match status" value="2"/>
</dbReference>
<keyword evidence="5" id="KW-0547">Nucleotide-binding</keyword>
<feature type="transmembrane region" description="Helical" evidence="11">
    <location>
        <begin position="254"/>
        <end position="273"/>
    </location>
</feature>
<dbReference type="SFLD" id="SFLDS00003">
    <property type="entry name" value="Haloacid_Dehalogenase"/>
    <property type="match status" value="1"/>
</dbReference>
<evidence type="ECO:0000256" key="2">
    <source>
        <dbReference type="ARBA" id="ARBA00005675"/>
    </source>
</evidence>
<keyword evidence="9 11" id="KW-1133">Transmembrane helix</keyword>
<organism evidence="13">
    <name type="scientific">Fructobacillus tropaeoli</name>
    <dbReference type="NCBI Taxonomy" id="709323"/>
    <lineage>
        <taxon>Bacteria</taxon>
        <taxon>Bacillati</taxon>
        <taxon>Bacillota</taxon>
        <taxon>Bacilli</taxon>
        <taxon>Lactobacillales</taxon>
        <taxon>Lactobacillaceae</taxon>
        <taxon>Fructobacillus</taxon>
    </lineage>
</organism>
<evidence type="ECO:0000256" key="5">
    <source>
        <dbReference type="ARBA" id="ARBA00022741"/>
    </source>
</evidence>
<proteinExistence type="inferred from homology"/>
<dbReference type="Proteomes" id="UP000064514">
    <property type="component" value="Unassembled WGS sequence"/>
</dbReference>
<accession>A0A3F3HDU6</accession>
<dbReference type="Gene3D" id="2.70.150.10">
    <property type="entry name" value="Calcium-transporting ATPase, cytoplasmic transduction domain A"/>
    <property type="match status" value="1"/>
</dbReference>
<keyword evidence="7" id="KW-0460">Magnesium</keyword>
<dbReference type="Pfam" id="PF00122">
    <property type="entry name" value="E1-E2_ATPase"/>
    <property type="match status" value="1"/>
</dbReference>
<dbReference type="PRINTS" id="PR00119">
    <property type="entry name" value="CATATPASE"/>
</dbReference>
<dbReference type="Gene3D" id="1.20.1110.10">
    <property type="entry name" value="Calcium-transporting ATPase, transmembrane domain"/>
    <property type="match status" value="1"/>
</dbReference>
<feature type="transmembrane region" description="Helical" evidence="11">
    <location>
        <begin position="59"/>
        <end position="77"/>
    </location>
</feature>
<dbReference type="InterPro" id="IPR059000">
    <property type="entry name" value="ATPase_P-type_domA"/>
</dbReference>
<dbReference type="SUPFAM" id="SSF81653">
    <property type="entry name" value="Calcium ATPase, transduction domain A"/>
    <property type="match status" value="1"/>
</dbReference>
<evidence type="ECO:0000256" key="4">
    <source>
        <dbReference type="ARBA" id="ARBA00022723"/>
    </source>
</evidence>
<dbReference type="GO" id="GO:0005388">
    <property type="term" value="F:P-type calcium transporter activity"/>
    <property type="evidence" value="ECO:0007669"/>
    <property type="project" value="TreeGrafter"/>
</dbReference>
<evidence type="ECO:0000259" key="12">
    <source>
        <dbReference type="SMART" id="SM00831"/>
    </source>
</evidence>
<dbReference type="Pfam" id="PF00689">
    <property type="entry name" value="Cation_ATPase_C"/>
    <property type="match status" value="1"/>
</dbReference>
<dbReference type="InterPro" id="IPR023299">
    <property type="entry name" value="ATPase_P-typ_cyto_dom_N"/>
</dbReference>
<dbReference type="AlphaFoldDB" id="A0A3F3HDU6"/>
<evidence type="ECO:0000256" key="8">
    <source>
        <dbReference type="ARBA" id="ARBA00022967"/>
    </source>
</evidence>
<dbReference type="InterPro" id="IPR036412">
    <property type="entry name" value="HAD-like_sf"/>
</dbReference>
<evidence type="ECO:0000256" key="3">
    <source>
        <dbReference type="ARBA" id="ARBA00022692"/>
    </source>
</evidence>
<dbReference type="SFLD" id="SFLDG00002">
    <property type="entry name" value="C1.7:_P-type_atpase_like"/>
    <property type="match status" value="1"/>
</dbReference>
<feature type="transmembrane region" description="Helical" evidence="11">
    <location>
        <begin position="782"/>
        <end position="802"/>
    </location>
</feature>
<dbReference type="GO" id="GO:0005886">
    <property type="term" value="C:plasma membrane"/>
    <property type="evidence" value="ECO:0007669"/>
    <property type="project" value="TreeGrafter"/>
</dbReference>
<dbReference type="FunFam" id="3.40.50.1000:FF:000028">
    <property type="entry name" value="Calcium-transporting P-type ATPase, putative"/>
    <property type="match status" value="1"/>
</dbReference>
<dbReference type="InterPro" id="IPR044492">
    <property type="entry name" value="P_typ_ATPase_HD_dom"/>
</dbReference>
<comment type="subcellular location">
    <subcellularLocation>
        <location evidence="1">Membrane</location>
        <topology evidence="1">Multi-pass membrane protein</topology>
    </subcellularLocation>
</comment>
<evidence type="ECO:0000256" key="6">
    <source>
        <dbReference type="ARBA" id="ARBA00022840"/>
    </source>
</evidence>
<dbReference type="SUPFAM" id="SSF81665">
    <property type="entry name" value="Calcium ATPase, transmembrane domain M"/>
    <property type="match status" value="1"/>
</dbReference>
<feature type="transmembrane region" description="Helical" evidence="11">
    <location>
        <begin position="823"/>
        <end position="846"/>
    </location>
</feature>
<dbReference type="Pfam" id="PF00702">
    <property type="entry name" value="Hydrolase"/>
    <property type="match status" value="1"/>
</dbReference>
<dbReference type="Gene3D" id="3.40.1110.10">
    <property type="entry name" value="Calcium-transporting ATPase, cytoplasmic domain N"/>
    <property type="match status" value="1"/>
</dbReference>
<dbReference type="SUPFAM" id="SSF56784">
    <property type="entry name" value="HAD-like"/>
    <property type="match status" value="1"/>
</dbReference>
<dbReference type="Pfam" id="PF00690">
    <property type="entry name" value="Cation_ATPase_N"/>
    <property type="match status" value="1"/>
</dbReference>
<dbReference type="SUPFAM" id="SSF81660">
    <property type="entry name" value="Metal cation-transporting ATPase, ATP-binding domain N"/>
    <property type="match status" value="1"/>
</dbReference>
<dbReference type="RefSeq" id="WP_059393346.1">
    <property type="nucleotide sequence ID" value="NZ_DF968079.1"/>
</dbReference>
<dbReference type="EMBL" id="DF968079">
    <property type="protein sequence ID" value="GAP03853.1"/>
    <property type="molecule type" value="Genomic_DNA"/>
</dbReference>
<evidence type="ECO:0000256" key="10">
    <source>
        <dbReference type="ARBA" id="ARBA00023136"/>
    </source>
</evidence>
<feature type="transmembrane region" description="Helical" evidence="11">
    <location>
        <begin position="852"/>
        <end position="870"/>
    </location>
</feature>
<dbReference type="PANTHER" id="PTHR24093:SF506">
    <property type="entry name" value="CATION-TRANSPORTING ATPASE PMA1"/>
    <property type="match status" value="1"/>
</dbReference>
<feature type="transmembrane region" description="Helical" evidence="11">
    <location>
        <begin position="700"/>
        <end position="720"/>
    </location>
</feature>
<dbReference type="Gene3D" id="3.40.50.1000">
    <property type="entry name" value="HAD superfamily/HAD-like"/>
    <property type="match status" value="1"/>
</dbReference>
<dbReference type="InterPro" id="IPR023214">
    <property type="entry name" value="HAD_sf"/>
</dbReference>
<dbReference type="PROSITE" id="PS00154">
    <property type="entry name" value="ATPASE_E1_E2"/>
    <property type="match status" value="1"/>
</dbReference>
<dbReference type="InterPro" id="IPR004014">
    <property type="entry name" value="ATPase_P-typ_cation-transptr_N"/>
</dbReference>
<evidence type="ECO:0000313" key="13">
    <source>
        <dbReference type="EMBL" id="GAP03853.1"/>
    </source>
</evidence>
<protein>
    <submittedName>
        <fullName evidence="13">Cation transport ATPase</fullName>
    </submittedName>
</protein>
<comment type="similarity">
    <text evidence="2">Belongs to the cation transport ATPase (P-type) (TC 3.A.3) family. Type IIA subfamily.</text>
</comment>
<dbReference type="SFLD" id="SFLDF00027">
    <property type="entry name" value="p-type_atpase"/>
    <property type="match status" value="1"/>
</dbReference>
<dbReference type="SMART" id="SM00831">
    <property type="entry name" value="Cation_ATPase_N"/>
    <property type="match status" value="1"/>
</dbReference>
<feature type="transmembrane region" description="Helical" evidence="11">
    <location>
        <begin position="674"/>
        <end position="694"/>
    </location>
</feature>
<dbReference type="GO" id="GO:0046872">
    <property type="term" value="F:metal ion binding"/>
    <property type="evidence" value="ECO:0007669"/>
    <property type="project" value="UniProtKB-KW"/>
</dbReference>
<feature type="transmembrane region" description="Helical" evidence="11">
    <location>
        <begin position="83"/>
        <end position="102"/>
    </location>
</feature>
<dbReference type="InterPro" id="IPR008250">
    <property type="entry name" value="ATPase_P-typ_transduc_dom_A_sf"/>
</dbReference>
<keyword evidence="3 11" id="KW-0812">Transmembrane</keyword>
<feature type="transmembrane region" description="Helical" evidence="11">
    <location>
        <begin position="750"/>
        <end position="767"/>
    </location>
</feature>
<feature type="transmembrane region" description="Helical" evidence="11">
    <location>
        <begin position="279"/>
        <end position="305"/>
    </location>
</feature>
<evidence type="ECO:0000256" key="11">
    <source>
        <dbReference type="SAM" id="Phobius"/>
    </source>
</evidence>
<name>A0A3F3HDU6_9LACO</name>
<keyword evidence="6" id="KW-0067">ATP-binding</keyword>
<keyword evidence="10 11" id="KW-0472">Membrane</keyword>
<dbReference type="InterPro" id="IPR001757">
    <property type="entry name" value="P_typ_ATPase"/>
</dbReference>
<dbReference type="InterPro" id="IPR023298">
    <property type="entry name" value="ATPase_P-typ_TM_dom_sf"/>
</dbReference>
<keyword evidence="8" id="KW-1278">Translocase</keyword>
<dbReference type="PANTHER" id="PTHR24093">
    <property type="entry name" value="CATION TRANSPORTING ATPASE"/>
    <property type="match status" value="1"/>
</dbReference>
<dbReference type="GO" id="GO:0016887">
    <property type="term" value="F:ATP hydrolysis activity"/>
    <property type="evidence" value="ECO:0007669"/>
    <property type="project" value="InterPro"/>
</dbReference>
<dbReference type="InterPro" id="IPR006068">
    <property type="entry name" value="ATPase_P-typ_cation-transptr_C"/>
</dbReference>
<dbReference type="STRING" id="709323.GCA_001047135_00398"/>
<sequence>MQAFQKGVQATLKALGTKPDQGLSENQVEKSRQEHGKNVFVAEKKTSLAKKILLSLKDVATIILLIAAGISFVATYLEGSNNYFESLLVIGIVVINSALSIFQEGKAESSLAALKDLNKSQVKVLRDGQPELIDSDDVVVGDILLLENGRSIAADARLIEAVELQTEESALTGESLPVEKDAEATFEGDKDVDLGERVTMVYRGTTVVNGHGLAIVTAVGMATEMGQIASLLNNENSTPLTPLQRRLAQLGRNISYLAIISAIVVLTLGIVQGMDLKHIFLTAISLAVAIVPETLPVIVTMTLALGVQRIAKKHAIIRRLPAVETLGTTNVIASDKTGTLTQNKMTVRQVWQASQNQLSATADGITPEAEEVLSLAAMSTNVAVAEDEDGETRFDGLPTEVALVRAIDPIKSREDLLTEYPVVDQVPFNSTKKRMTTVHQRPDGGYIAITKGAFDVLAPMLANGDVAEAEKINQKFGRQALRVLTITKQVFNQLPEEPTQEFYESNLELVGLVGIIDPPRPESAAAVAQARQAGVKTVMITGDHVETASAIAREIGILQPGDKTLTGAELAQLSDAELDKNVKDYSVYARVTPTDKIRIIKSWQRQDATIAMTGDGVNDAPALKAANVGISMGQTGTDVARGASDIVLTDDNFATIISAIEEGRGVYVKVRKTINFLLSANISELIAILIAMILGWGSPLLPIHLLFINLVADGLPGFALSREPMLTNVMDKAPMPKNASLFSQGLGRQIALNASLFALVTLGAIWFGQNVAMGGIATSEEVGQTMAFVVLSLTSIIHVFNIRSEKSLFSIRYGANPSLVNMAILATLITIAVSVIPGVQGLFGLVSLSANHWLMIVLLTVVPTIILEILKKISPKLFQV</sequence>
<gene>
    <name evidence="13" type="primary">pacL2</name>
    <name evidence="13" type="ORF">FTRO_0020200</name>
</gene>
<evidence type="ECO:0000256" key="1">
    <source>
        <dbReference type="ARBA" id="ARBA00004141"/>
    </source>
</evidence>
<dbReference type="GO" id="GO:0005524">
    <property type="term" value="F:ATP binding"/>
    <property type="evidence" value="ECO:0007669"/>
    <property type="project" value="UniProtKB-KW"/>
</dbReference>
<dbReference type="PRINTS" id="PR00120">
    <property type="entry name" value="HATPASE"/>
</dbReference>
<dbReference type="InterPro" id="IPR018303">
    <property type="entry name" value="ATPase_P-typ_P_site"/>
</dbReference>
<feature type="domain" description="Cation-transporting P-type ATPase N-terminal" evidence="12">
    <location>
        <begin position="2"/>
        <end position="76"/>
    </location>
</feature>
<evidence type="ECO:0000256" key="7">
    <source>
        <dbReference type="ARBA" id="ARBA00022842"/>
    </source>
</evidence>
<evidence type="ECO:0000256" key="9">
    <source>
        <dbReference type="ARBA" id="ARBA00022989"/>
    </source>
</evidence>